<gene>
    <name evidence="1" type="ORF">EDC30_11772</name>
</gene>
<dbReference type="OrthoDB" id="8915060at2"/>
<name>A0A4R3HR86_PAULE</name>
<organism evidence="1 2">
    <name type="scientific">Paucimonas lemoignei</name>
    <name type="common">Pseudomonas lemoignei</name>
    <dbReference type="NCBI Taxonomy" id="29443"/>
    <lineage>
        <taxon>Bacteria</taxon>
        <taxon>Pseudomonadati</taxon>
        <taxon>Pseudomonadota</taxon>
        <taxon>Betaproteobacteria</taxon>
        <taxon>Burkholderiales</taxon>
        <taxon>Burkholderiaceae</taxon>
        <taxon>Paucimonas</taxon>
    </lineage>
</organism>
<sequence length="95" mass="11286">MIYIFRTDGTVLKTKWDDVFFTCTKERDIWGETWNVRGHIIDADRKTVKETFSLSIIGTSREEIEPHWEFYRRYMENGPQMALGNLELICLPPLD</sequence>
<keyword evidence="2" id="KW-1185">Reference proteome</keyword>
<proteinExistence type="predicted"/>
<dbReference type="AlphaFoldDB" id="A0A4R3HR86"/>
<accession>A0A4R3HR86</accession>
<dbReference type="Proteomes" id="UP000295382">
    <property type="component" value="Unassembled WGS sequence"/>
</dbReference>
<comment type="caution">
    <text evidence="1">The sequence shown here is derived from an EMBL/GenBank/DDBJ whole genome shotgun (WGS) entry which is preliminary data.</text>
</comment>
<protein>
    <submittedName>
        <fullName evidence="1">Uncharacterized protein</fullName>
    </submittedName>
</protein>
<dbReference type="EMBL" id="SLZQ01000017">
    <property type="protein sequence ID" value="TCS33317.1"/>
    <property type="molecule type" value="Genomic_DNA"/>
</dbReference>
<evidence type="ECO:0000313" key="2">
    <source>
        <dbReference type="Proteomes" id="UP000295382"/>
    </source>
</evidence>
<reference evidence="1 2" key="1">
    <citation type="submission" date="2019-03" db="EMBL/GenBank/DDBJ databases">
        <title>Genomic Encyclopedia of Type Strains, Phase IV (KMG-IV): sequencing the most valuable type-strain genomes for metagenomic binning, comparative biology and taxonomic classification.</title>
        <authorList>
            <person name="Goeker M."/>
        </authorList>
    </citation>
    <scope>NUCLEOTIDE SEQUENCE [LARGE SCALE GENOMIC DNA]</scope>
    <source>
        <strain evidence="1 2">DSM 7445</strain>
    </source>
</reference>
<evidence type="ECO:0000313" key="1">
    <source>
        <dbReference type="EMBL" id="TCS33317.1"/>
    </source>
</evidence>